<gene>
    <name evidence="2" type="ORF">EZ437_20930</name>
</gene>
<feature type="transmembrane region" description="Helical" evidence="1">
    <location>
        <begin position="67"/>
        <end position="84"/>
    </location>
</feature>
<keyword evidence="3" id="KW-1185">Reference proteome</keyword>
<dbReference type="EMBL" id="SJSL01000010">
    <property type="protein sequence ID" value="TCC96851.1"/>
    <property type="molecule type" value="Genomic_DNA"/>
</dbReference>
<dbReference type="RefSeq" id="WP_131598085.1">
    <property type="nucleotide sequence ID" value="NZ_SJSL01000010.1"/>
</dbReference>
<evidence type="ECO:0000256" key="1">
    <source>
        <dbReference type="SAM" id="Phobius"/>
    </source>
</evidence>
<proteinExistence type="predicted"/>
<keyword evidence="1" id="KW-0812">Transmembrane</keyword>
<organism evidence="2 3">
    <name type="scientific">Pedobacter psychroterrae</name>
    <dbReference type="NCBI Taxonomy" id="2530453"/>
    <lineage>
        <taxon>Bacteria</taxon>
        <taxon>Pseudomonadati</taxon>
        <taxon>Bacteroidota</taxon>
        <taxon>Sphingobacteriia</taxon>
        <taxon>Sphingobacteriales</taxon>
        <taxon>Sphingobacteriaceae</taxon>
        <taxon>Pedobacter</taxon>
    </lineage>
</organism>
<feature type="transmembrane region" description="Helical" evidence="1">
    <location>
        <begin position="121"/>
        <end position="141"/>
    </location>
</feature>
<keyword evidence="1" id="KW-1133">Transmembrane helix</keyword>
<name>A0A4R0N9I6_9SPHI</name>
<reference evidence="2 3" key="1">
    <citation type="submission" date="2019-02" db="EMBL/GenBank/DDBJ databases">
        <title>Pedobacter sp. RP-1-14 sp. nov., isolated from Arctic soil.</title>
        <authorList>
            <person name="Dahal R.H."/>
        </authorList>
    </citation>
    <scope>NUCLEOTIDE SEQUENCE [LARGE SCALE GENOMIC DNA]</scope>
    <source>
        <strain evidence="2 3">RP-1-14</strain>
    </source>
</reference>
<feature type="transmembrane region" description="Helical" evidence="1">
    <location>
        <begin position="164"/>
        <end position="182"/>
    </location>
</feature>
<dbReference type="AlphaFoldDB" id="A0A4R0N9I6"/>
<feature type="transmembrane region" description="Helical" evidence="1">
    <location>
        <begin position="43"/>
        <end position="61"/>
    </location>
</feature>
<evidence type="ECO:0000313" key="3">
    <source>
        <dbReference type="Proteomes" id="UP000293347"/>
    </source>
</evidence>
<keyword evidence="1" id="KW-0472">Membrane</keyword>
<protein>
    <submittedName>
        <fullName evidence="2">Uncharacterized protein</fullName>
    </submittedName>
</protein>
<dbReference type="Proteomes" id="UP000293347">
    <property type="component" value="Unassembled WGS sequence"/>
</dbReference>
<accession>A0A4R0N9I6</accession>
<sequence>MKNSIEAIWKEGFLNESTLVAPRINDLYNQKSMHVVDRMKRMFRINLVVMLVMSVIFPVMYYFLGVLWQGLAASLLLLATAWYTRRQMASIGTLDQGATSFDYLSSVDRWLKEVLLKNEKIVRFLYPLYFLIAISTIWSTFNRPRGVAWSLQQKYPHSILVDNLSMLALIVGAVGTLGMFYFSRKIYRFDLRLMFGGVFRKLKSTIAEMEELRGANSLTR</sequence>
<comment type="caution">
    <text evidence="2">The sequence shown here is derived from an EMBL/GenBank/DDBJ whole genome shotgun (WGS) entry which is preliminary data.</text>
</comment>
<dbReference type="OrthoDB" id="1120468at2"/>
<evidence type="ECO:0000313" key="2">
    <source>
        <dbReference type="EMBL" id="TCC96851.1"/>
    </source>
</evidence>